<sequence>MDGATVGGQIASLLRGHSDHGRLVGVRLNVGDRGGSNGGDRGLVVSVVPRRYNSGVRIVLYPASDRDRRQMVQARSVAPVGDGRSLDGNGDGHHDYSCDALHDCWIWGCVVARCDCC</sequence>
<reference evidence="2" key="1">
    <citation type="submission" date="2013-03" db="EMBL/GenBank/DDBJ databases">
        <title>The Genome Sequence of Anopheles dirus WRAIR2.</title>
        <authorList>
            <consortium name="The Broad Institute Genomics Platform"/>
            <person name="Neafsey D.E."/>
            <person name="Walton C."/>
            <person name="Walker B."/>
            <person name="Young S.K."/>
            <person name="Zeng Q."/>
            <person name="Gargeya S."/>
            <person name="Fitzgerald M."/>
            <person name="Haas B."/>
            <person name="Abouelleil A."/>
            <person name="Allen A.W."/>
            <person name="Alvarado L."/>
            <person name="Arachchi H.M."/>
            <person name="Berlin A.M."/>
            <person name="Chapman S.B."/>
            <person name="Gainer-Dewar J."/>
            <person name="Goldberg J."/>
            <person name="Griggs A."/>
            <person name="Gujja S."/>
            <person name="Hansen M."/>
            <person name="Howarth C."/>
            <person name="Imamovic A."/>
            <person name="Ireland A."/>
            <person name="Larimer J."/>
            <person name="McCowan C."/>
            <person name="Murphy C."/>
            <person name="Pearson M."/>
            <person name="Poon T.W."/>
            <person name="Priest M."/>
            <person name="Roberts A."/>
            <person name="Saif S."/>
            <person name="Shea T."/>
            <person name="Sisk P."/>
            <person name="Sykes S."/>
            <person name="Wortman J."/>
            <person name="Nusbaum C."/>
            <person name="Birren B."/>
        </authorList>
    </citation>
    <scope>NUCLEOTIDE SEQUENCE [LARGE SCALE GENOMIC DNA]</scope>
    <source>
        <strain evidence="2">WRAIR2</strain>
    </source>
</reference>
<dbReference type="Proteomes" id="UP000075884">
    <property type="component" value="Unassembled WGS sequence"/>
</dbReference>
<evidence type="ECO:0000313" key="2">
    <source>
        <dbReference type="Proteomes" id="UP000075884"/>
    </source>
</evidence>
<proteinExistence type="predicted"/>
<protein>
    <submittedName>
        <fullName evidence="1">Uncharacterized protein</fullName>
    </submittedName>
</protein>
<accession>A0A182NVW2</accession>
<keyword evidence="2" id="KW-1185">Reference proteome</keyword>
<evidence type="ECO:0000313" key="1">
    <source>
        <dbReference type="EnsemblMetazoa" id="ADIR014054-PA"/>
    </source>
</evidence>
<organism evidence="1 2">
    <name type="scientific">Anopheles dirus</name>
    <dbReference type="NCBI Taxonomy" id="7168"/>
    <lineage>
        <taxon>Eukaryota</taxon>
        <taxon>Metazoa</taxon>
        <taxon>Ecdysozoa</taxon>
        <taxon>Arthropoda</taxon>
        <taxon>Hexapoda</taxon>
        <taxon>Insecta</taxon>
        <taxon>Pterygota</taxon>
        <taxon>Neoptera</taxon>
        <taxon>Endopterygota</taxon>
        <taxon>Diptera</taxon>
        <taxon>Nematocera</taxon>
        <taxon>Culicoidea</taxon>
        <taxon>Culicidae</taxon>
        <taxon>Anophelinae</taxon>
        <taxon>Anopheles</taxon>
    </lineage>
</organism>
<dbReference type="VEuPathDB" id="VectorBase:ADIR014054"/>
<dbReference type="AlphaFoldDB" id="A0A182NVW2"/>
<dbReference type="EnsemblMetazoa" id="ADIR014054-RA">
    <property type="protein sequence ID" value="ADIR014054-PA"/>
    <property type="gene ID" value="ADIR014054"/>
</dbReference>
<name>A0A182NVW2_9DIPT</name>
<reference evidence="1" key="2">
    <citation type="submission" date="2020-05" db="UniProtKB">
        <authorList>
            <consortium name="EnsemblMetazoa"/>
        </authorList>
    </citation>
    <scope>IDENTIFICATION</scope>
    <source>
        <strain evidence="1">WRAIR2</strain>
    </source>
</reference>